<dbReference type="Proteomes" id="UP001295684">
    <property type="component" value="Unassembled WGS sequence"/>
</dbReference>
<gene>
    <name evidence="1" type="ORF">ECRASSUSDP1_LOCUS3866</name>
</gene>
<name>A0AAD1U8F9_EUPCR</name>
<dbReference type="AlphaFoldDB" id="A0AAD1U8F9"/>
<evidence type="ECO:0000313" key="2">
    <source>
        <dbReference type="Proteomes" id="UP001295684"/>
    </source>
</evidence>
<keyword evidence="2" id="KW-1185">Reference proteome</keyword>
<accession>A0AAD1U8F9</accession>
<protein>
    <submittedName>
        <fullName evidence="1">Uncharacterized protein</fullName>
    </submittedName>
</protein>
<evidence type="ECO:0000313" key="1">
    <source>
        <dbReference type="EMBL" id="CAI2362542.1"/>
    </source>
</evidence>
<dbReference type="EMBL" id="CAMPGE010003699">
    <property type="protein sequence ID" value="CAI2362542.1"/>
    <property type="molecule type" value="Genomic_DNA"/>
</dbReference>
<reference evidence="1" key="1">
    <citation type="submission" date="2023-07" db="EMBL/GenBank/DDBJ databases">
        <authorList>
            <consortium name="AG Swart"/>
            <person name="Singh M."/>
            <person name="Singh A."/>
            <person name="Seah K."/>
            <person name="Emmerich C."/>
        </authorList>
    </citation>
    <scope>NUCLEOTIDE SEQUENCE</scope>
    <source>
        <strain evidence="1">DP1</strain>
    </source>
</reference>
<comment type="caution">
    <text evidence="1">The sequence shown here is derived from an EMBL/GenBank/DDBJ whole genome shotgun (WGS) entry which is preliminary data.</text>
</comment>
<proteinExistence type="predicted"/>
<sequence length="342" mass="39712">MASIQGVEKRRNVQAQKMNLPNLTRGLQTTFSKLPEKKKFVKPPNTIKLKQTNRKFKKNNDFRLEYHRDKSISKQANSPRPTMKMNRWVALSNNRANPNKSRVMRTRRAINRPSHVSPTPKRMFVHKNIHLLKFPTRQKNRFASPGLNTKFSIFSPAKRNIFTPKKKLSRVSPAKYEVFTKDCPLQSGSRYENSIYSSEDKEEKELKSVFANSNIKLEKVIPKPIKDNIKDTSKQLYNYLNDVAPETKPGCAKSSKPSRKDTNFFYELSKTVQDNMKTKMSRNNYIQGDKKRKEADIFNFELCDTLQNHLADTQPTTNCKKPALTFIDSTLEEILGEYPCNR</sequence>
<organism evidence="1 2">
    <name type="scientific">Euplotes crassus</name>
    <dbReference type="NCBI Taxonomy" id="5936"/>
    <lineage>
        <taxon>Eukaryota</taxon>
        <taxon>Sar</taxon>
        <taxon>Alveolata</taxon>
        <taxon>Ciliophora</taxon>
        <taxon>Intramacronucleata</taxon>
        <taxon>Spirotrichea</taxon>
        <taxon>Hypotrichia</taxon>
        <taxon>Euplotida</taxon>
        <taxon>Euplotidae</taxon>
        <taxon>Moneuplotes</taxon>
    </lineage>
</organism>